<name>A0ACB8AV12_9AGAM</name>
<dbReference type="Proteomes" id="UP000790709">
    <property type="component" value="Unassembled WGS sequence"/>
</dbReference>
<dbReference type="EMBL" id="MU267092">
    <property type="protein sequence ID" value="KAH7917376.1"/>
    <property type="molecule type" value="Genomic_DNA"/>
</dbReference>
<gene>
    <name evidence="1" type="ORF">BV22DRAFT_1135462</name>
</gene>
<sequence length="206" mass="22080">MNSLDFLAVDETSSALENVVYTINDLSSLTVAAVPVVQAYAAQSRASTPTAVSSTCTPTPATPAHTLVTAAAASTVSTIGVPATPCTSLTHSAINTTLYTRLALEIPVYTISCPPSGPVQSGKRYHTAFGEVQIGPMIDLTKRAVTFLMFLEGERRGTHLIVIPRLWAKVGIMKTIRHRCFMIWPLDKSIHSYIGHKLAPVTACRV</sequence>
<organism evidence="1 2">
    <name type="scientific">Leucogyrophana mollusca</name>
    <dbReference type="NCBI Taxonomy" id="85980"/>
    <lineage>
        <taxon>Eukaryota</taxon>
        <taxon>Fungi</taxon>
        <taxon>Dikarya</taxon>
        <taxon>Basidiomycota</taxon>
        <taxon>Agaricomycotina</taxon>
        <taxon>Agaricomycetes</taxon>
        <taxon>Agaricomycetidae</taxon>
        <taxon>Boletales</taxon>
        <taxon>Boletales incertae sedis</taxon>
        <taxon>Leucogyrophana</taxon>
    </lineage>
</organism>
<protein>
    <submittedName>
        <fullName evidence="1">Uncharacterized protein</fullName>
    </submittedName>
</protein>
<proteinExistence type="predicted"/>
<keyword evidence="2" id="KW-1185">Reference proteome</keyword>
<evidence type="ECO:0000313" key="1">
    <source>
        <dbReference type="EMBL" id="KAH7917376.1"/>
    </source>
</evidence>
<evidence type="ECO:0000313" key="2">
    <source>
        <dbReference type="Proteomes" id="UP000790709"/>
    </source>
</evidence>
<reference evidence="1" key="1">
    <citation type="journal article" date="2021" name="New Phytol.">
        <title>Evolutionary innovations through gain and loss of genes in the ectomycorrhizal Boletales.</title>
        <authorList>
            <person name="Wu G."/>
            <person name="Miyauchi S."/>
            <person name="Morin E."/>
            <person name="Kuo A."/>
            <person name="Drula E."/>
            <person name="Varga T."/>
            <person name="Kohler A."/>
            <person name="Feng B."/>
            <person name="Cao Y."/>
            <person name="Lipzen A."/>
            <person name="Daum C."/>
            <person name="Hundley H."/>
            <person name="Pangilinan J."/>
            <person name="Johnson J."/>
            <person name="Barry K."/>
            <person name="LaButti K."/>
            <person name="Ng V."/>
            <person name="Ahrendt S."/>
            <person name="Min B."/>
            <person name="Choi I.G."/>
            <person name="Park H."/>
            <person name="Plett J.M."/>
            <person name="Magnuson J."/>
            <person name="Spatafora J.W."/>
            <person name="Nagy L.G."/>
            <person name="Henrissat B."/>
            <person name="Grigoriev I.V."/>
            <person name="Yang Z.L."/>
            <person name="Xu J."/>
            <person name="Martin F.M."/>
        </authorList>
    </citation>
    <scope>NUCLEOTIDE SEQUENCE</scope>
    <source>
        <strain evidence="1">KUC20120723A-06</strain>
    </source>
</reference>
<comment type="caution">
    <text evidence="1">The sequence shown here is derived from an EMBL/GenBank/DDBJ whole genome shotgun (WGS) entry which is preliminary data.</text>
</comment>
<accession>A0ACB8AV12</accession>